<organism evidence="1 2">
    <name type="scientific">Phoxinus phoxinus</name>
    <name type="common">Eurasian minnow</name>
    <dbReference type="NCBI Taxonomy" id="58324"/>
    <lineage>
        <taxon>Eukaryota</taxon>
        <taxon>Metazoa</taxon>
        <taxon>Chordata</taxon>
        <taxon>Craniata</taxon>
        <taxon>Vertebrata</taxon>
        <taxon>Euteleostomi</taxon>
        <taxon>Actinopterygii</taxon>
        <taxon>Neopterygii</taxon>
        <taxon>Teleostei</taxon>
        <taxon>Ostariophysi</taxon>
        <taxon>Cypriniformes</taxon>
        <taxon>Leuciscidae</taxon>
        <taxon>Phoxininae</taxon>
        <taxon>Phoxinus</taxon>
    </lineage>
</organism>
<evidence type="ECO:0000313" key="1">
    <source>
        <dbReference type="EMBL" id="KAK7175575.1"/>
    </source>
</evidence>
<dbReference type="Proteomes" id="UP001364617">
    <property type="component" value="Unassembled WGS sequence"/>
</dbReference>
<name>A0AAN9DQL8_9TELE</name>
<dbReference type="EMBL" id="JAYKXH010000002">
    <property type="protein sequence ID" value="KAK7175575.1"/>
    <property type="molecule type" value="Genomic_DNA"/>
</dbReference>
<accession>A0AAN9DQL8</accession>
<keyword evidence="2" id="KW-1185">Reference proteome</keyword>
<sequence length="147" mass="16590">MNNIIITGLETKHRTYARVADPVAEVRDVGALETETQSLEQQVVSFLVSKDIEVQSENFSACHLLPKKRHSTISGPPAIIVRFVNHKHKVALLRQGVKLKGTKVYLNEHLTKKNADIAKDARLLRKNGKIQSTWTRNCKVWIKTNGL</sequence>
<evidence type="ECO:0000313" key="2">
    <source>
        <dbReference type="Proteomes" id="UP001364617"/>
    </source>
</evidence>
<dbReference type="AlphaFoldDB" id="A0AAN9DQL8"/>
<comment type="caution">
    <text evidence="1">The sequence shown here is derived from an EMBL/GenBank/DDBJ whole genome shotgun (WGS) entry which is preliminary data.</text>
</comment>
<gene>
    <name evidence="1" type="ORF">R3I93_002485</name>
</gene>
<protein>
    <submittedName>
        <fullName evidence="1">Uncharacterized protein</fullName>
    </submittedName>
</protein>
<proteinExistence type="predicted"/>
<reference evidence="1 2" key="1">
    <citation type="submission" date="2024-02" db="EMBL/GenBank/DDBJ databases">
        <title>Chromosome-level genome assembly of the Eurasian Minnow (Phoxinus phoxinus).</title>
        <authorList>
            <person name="Oriowo T.O."/>
            <person name="Martin S."/>
            <person name="Stange M."/>
            <person name="Chrysostomakis Y."/>
            <person name="Brown T."/>
            <person name="Winkler S."/>
            <person name="Kukowka S."/>
            <person name="Myers E.W."/>
            <person name="Bohne A."/>
        </authorList>
    </citation>
    <scope>NUCLEOTIDE SEQUENCE [LARGE SCALE GENOMIC DNA]</scope>
    <source>
        <strain evidence="1">ZFMK-TIS-60720</strain>
        <tissue evidence="1">Whole Organism</tissue>
    </source>
</reference>